<feature type="compositionally biased region" description="Polar residues" evidence="4">
    <location>
        <begin position="413"/>
        <end position="441"/>
    </location>
</feature>
<dbReference type="PROSITE" id="PS51450">
    <property type="entry name" value="LRR"/>
    <property type="match status" value="1"/>
</dbReference>
<dbReference type="Gene3D" id="3.80.10.10">
    <property type="entry name" value="Ribonuclease Inhibitor"/>
    <property type="match status" value="1"/>
</dbReference>
<evidence type="ECO:0000313" key="7">
    <source>
        <dbReference type="Proteomes" id="UP001153620"/>
    </source>
</evidence>
<evidence type="ECO:0000256" key="4">
    <source>
        <dbReference type="SAM" id="MobiDB-lite"/>
    </source>
</evidence>
<protein>
    <submittedName>
        <fullName evidence="6">Uncharacterized protein</fullName>
    </submittedName>
</protein>
<dbReference type="EMBL" id="OU895880">
    <property type="protein sequence ID" value="CAG9811674.1"/>
    <property type="molecule type" value="Genomic_DNA"/>
</dbReference>
<accession>A0A9N9S6V7</accession>
<evidence type="ECO:0000256" key="2">
    <source>
        <dbReference type="ARBA" id="ARBA00022737"/>
    </source>
</evidence>
<feature type="chain" id="PRO_5040353472" evidence="5">
    <location>
        <begin position="19"/>
        <end position="441"/>
    </location>
</feature>
<dbReference type="Pfam" id="PF13855">
    <property type="entry name" value="LRR_8"/>
    <property type="match status" value="2"/>
</dbReference>
<keyword evidence="1" id="KW-0433">Leucine-rich repeat</keyword>
<dbReference type="InterPro" id="IPR003591">
    <property type="entry name" value="Leu-rich_rpt_typical-subtyp"/>
</dbReference>
<reference evidence="6" key="2">
    <citation type="submission" date="2022-10" db="EMBL/GenBank/DDBJ databases">
        <authorList>
            <consortium name="ENA_rothamsted_submissions"/>
            <consortium name="culmorum"/>
            <person name="King R."/>
        </authorList>
    </citation>
    <scope>NUCLEOTIDE SEQUENCE</scope>
</reference>
<dbReference type="PANTHER" id="PTHR45712">
    <property type="entry name" value="AGAP008170-PA"/>
    <property type="match status" value="1"/>
</dbReference>
<keyword evidence="3" id="KW-0175">Coiled coil</keyword>
<feature type="region of interest" description="Disordered" evidence="4">
    <location>
        <begin position="395"/>
        <end position="441"/>
    </location>
</feature>
<evidence type="ECO:0000313" key="6">
    <source>
        <dbReference type="EMBL" id="CAG9811674.1"/>
    </source>
</evidence>
<name>A0A9N9S6V7_9DIPT</name>
<evidence type="ECO:0000256" key="3">
    <source>
        <dbReference type="SAM" id="Coils"/>
    </source>
</evidence>
<dbReference type="OrthoDB" id="676979at2759"/>
<gene>
    <name evidence="6" type="ORF">CHIRRI_LOCUS14481</name>
</gene>
<dbReference type="Proteomes" id="UP001153620">
    <property type="component" value="Chromosome 4"/>
</dbReference>
<dbReference type="InterPro" id="IPR050333">
    <property type="entry name" value="SLRP"/>
</dbReference>
<sequence length="441" mass="49509">MCLKIVILLFIAISSVSSQEFLFCLYGNVNETYTCSINIGNPFEKLDFTHINGTHWPGYNDDDVLAVITGYSTSSINIPPIICNKFQNTETLSYRSMGLGIILNEAFAGCTKVKSIDLSNNRITLVDENSFIENVMLEKLHFGSNELVSLPESVFLNVPNLVHLYLEKNNISDLPADIFKSQENVKELNLNNNQLTNLKSEWFDNLKSLNILRLGSNTFEMIPDNTFKGLTSLQQVFLDGNNLEYIHSASFGRLPKLEVMNYMNNQIKAIDARILNVTGVSVMIMLGNVCANGFINDNSTGRDQMRAFLAQCFDKYEELFPSCPDENVNERVCKLEDENRELLFKTETLAREKQELERKLDDQVKVFNAAIMNLQNQINELRVLPTTTTTTTTIAPSTTKEETSTSASFIECETSTSDSSTLTQESILPTSASDSSTNKQM</sequence>
<dbReference type="SMART" id="SM00369">
    <property type="entry name" value="LRR_TYP"/>
    <property type="match status" value="7"/>
</dbReference>
<organism evidence="6 7">
    <name type="scientific">Chironomus riparius</name>
    <dbReference type="NCBI Taxonomy" id="315576"/>
    <lineage>
        <taxon>Eukaryota</taxon>
        <taxon>Metazoa</taxon>
        <taxon>Ecdysozoa</taxon>
        <taxon>Arthropoda</taxon>
        <taxon>Hexapoda</taxon>
        <taxon>Insecta</taxon>
        <taxon>Pterygota</taxon>
        <taxon>Neoptera</taxon>
        <taxon>Endopterygota</taxon>
        <taxon>Diptera</taxon>
        <taxon>Nematocera</taxon>
        <taxon>Chironomoidea</taxon>
        <taxon>Chironomidae</taxon>
        <taxon>Chironominae</taxon>
        <taxon>Chironomus</taxon>
    </lineage>
</organism>
<feature type="signal peptide" evidence="5">
    <location>
        <begin position="1"/>
        <end position="18"/>
    </location>
</feature>
<dbReference type="InterPro" id="IPR001611">
    <property type="entry name" value="Leu-rich_rpt"/>
</dbReference>
<feature type="coiled-coil region" evidence="3">
    <location>
        <begin position="335"/>
        <end position="384"/>
    </location>
</feature>
<keyword evidence="7" id="KW-1185">Reference proteome</keyword>
<evidence type="ECO:0000256" key="1">
    <source>
        <dbReference type="ARBA" id="ARBA00022614"/>
    </source>
</evidence>
<dbReference type="InterPro" id="IPR032675">
    <property type="entry name" value="LRR_dom_sf"/>
</dbReference>
<dbReference type="AlphaFoldDB" id="A0A9N9S6V7"/>
<reference evidence="6" key="1">
    <citation type="submission" date="2022-01" db="EMBL/GenBank/DDBJ databases">
        <authorList>
            <person name="King R."/>
        </authorList>
    </citation>
    <scope>NUCLEOTIDE SEQUENCE</scope>
</reference>
<dbReference type="SUPFAM" id="SSF52058">
    <property type="entry name" value="L domain-like"/>
    <property type="match status" value="1"/>
</dbReference>
<dbReference type="PANTHER" id="PTHR45712:SF22">
    <property type="entry name" value="INSULIN-LIKE GROWTH FACTOR-BINDING PROTEIN COMPLEX ACID LABILE SUBUNIT"/>
    <property type="match status" value="1"/>
</dbReference>
<keyword evidence="2" id="KW-0677">Repeat</keyword>
<evidence type="ECO:0000256" key="5">
    <source>
        <dbReference type="SAM" id="SignalP"/>
    </source>
</evidence>
<keyword evidence="5" id="KW-0732">Signal</keyword>
<proteinExistence type="predicted"/>